<evidence type="ECO:0000313" key="1">
    <source>
        <dbReference type="EMBL" id="SJM89114.1"/>
    </source>
</evidence>
<dbReference type="OrthoDB" id="5459182at2"/>
<gene>
    <name evidence="1" type="ORF">CRENPOLYSF1_100023</name>
</gene>
<dbReference type="Proteomes" id="UP000195667">
    <property type="component" value="Unassembled WGS sequence"/>
</dbReference>
<keyword evidence="2" id="KW-1185">Reference proteome</keyword>
<proteinExistence type="predicted"/>
<dbReference type="Gene3D" id="2.10.260.10">
    <property type="match status" value="1"/>
</dbReference>
<organism evidence="1 2">
    <name type="scientific">Crenothrix polyspora</name>
    <dbReference type="NCBI Taxonomy" id="360316"/>
    <lineage>
        <taxon>Bacteria</taxon>
        <taxon>Pseudomonadati</taxon>
        <taxon>Pseudomonadota</taxon>
        <taxon>Gammaproteobacteria</taxon>
        <taxon>Methylococcales</taxon>
        <taxon>Crenotrichaceae</taxon>
        <taxon>Crenothrix</taxon>
    </lineage>
</organism>
<sequence length="74" mass="8257">MHALKLIQIGNSIGLCLPEEVLARLKLEEGDTVFLTDTPRAITLTPDDPGNKDQLEIGRAFMREYANTFNELAK</sequence>
<protein>
    <submittedName>
        <fullName evidence="1">Addiction module antidote</fullName>
    </submittedName>
</protein>
<dbReference type="InterPro" id="IPR037914">
    <property type="entry name" value="SpoVT-AbrB_sf"/>
</dbReference>
<dbReference type="SUPFAM" id="SSF89447">
    <property type="entry name" value="AbrB/MazE/MraZ-like"/>
    <property type="match status" value="1"/>
</dbReference>
<name>A0A1R4GYP7_9GAMM</name>
<evidence type="ECO:0000313" key="2">
    <source>
        <dbReference type="Proteomes" id="UP000195667"/>
    </source>
</evidence>
<dbReference type="RefSeq" id="WP_087141990.1">
    <property type="nucleotide sequence ID" value="NZ_FUKI01000002.1"/>
</dbReference>
<dbReference type="AlphaFoldDB" id="A0A1R4GYP7"/>
<accession>A0A1R4GYP7</accession>
<reference evidence="2" key="1">
    <citation type="submission" date="2017-02" db="EMBL/GenBank/DDBJ databases">
        <authorList>
            <person name="Daims H."/>
        </authorList>
    </citation>
    <scope>NUCLEOTIDE SEQUENCE [LARGE SCALE GENOMIC DNA]</scope>
</reference>
<dbReference type="EMBL" id="FUKI01000002">
    <property type="protein sequence ID" value="SJM89114.1"/>
    <property type="molecule type" value="Genomic_DNA"/>
</dbReference>